<gene>
    <name evidence="3" type="ORF">A2Z62_00855</name>
</gene>
<dbReference type="Pfam" id="PF26449">
    <property type="entry name" value="DUF8128"/>
    <property type="match status" value="1"/>
</dbReference>
<keyword evidence="1" id="KW-0472">Membrane</keyword>
<evidence type="ECO:0000259" key="2">
    <source>
        <dbReference type="Pfam" id="PF26449"/>
    </source>
</evidence>
<evidence type="ECO:0000313" key="4">
    <source>
        <dbReference type="Proteomes" id="UP000177649"/>
    </source>
</evidence>
<proteinExistence type="predicted"/>
<keyword evidence="1" id="KW-0812">Transmembrane</keyword>
<dbReference type="STRING" id="1802370.A2Z62_00855"/>
<feature type="domain" description="DUF8128" evidence="2">
    <location>
        <begin position="54"/>
        <end position="379"/>
    </location>
</feature>
<dbReference type="InterPro" id="IPR058441">
    <property type="entry name" value="DUF8128"/>
</dbReference>
<evidence type="ECO:0000256" key="1">
    <source>
        <dbReference type="SAM" id="Phobius"/>
    </source>
</evidence>
<comment type="caution">
    <text evidence="3">The sequence shown here is derived from an EMBL/GenBank/DDBJ whole genome shotgun (WGS) entry which is preliminary data.</text>
</comment>
<dbReference type="EMBL" id="MHTA01000031">
    <property type="protein sequence ID" value="OHA53693.1"/>
    <property type="molecule type" value="Genomic_DNA"/>
</dbReference>
<evidence type="ECO:0000313" key="3">
    <source>
        <dbReference type="EMBL" id="OHA53693.1"/>
    </source>
</evidence>
<feature type="transmembrane region" description="Helical" evidence="1">
    <location>
        <begin position="13"/>
        <end position="34"/>
    </location>
</feature>
<keyword evidence="1" id="KW-1133">Transmembrane helix</keyword>
<organism evidence="3 4">
    <name type="scientific">Candidatus Terrybacteria bacterium RIFCSPLOWO2_02_42_20</name>
    <dbReference type="NCBI Taxonomy" id="1802370"/>
    <lineage>
        <taxon>Bacteria</taxon>
        <taxon>Candidatus Terryibacteriota</taxon>
    </lineage>
</organism>
<dbReference type="AlphaFoldDB" id="A0A1G2PZF8"/>
<sequence length="397" mass="46731">MGTISLQSFFYDFFKVVIGAAYLWLPAVTAYFAWKFWLYYIRLLYVSKIDWVLLEIKLPREMPKSPQVMEIILSAMHQTRSGVAKNKYWEGLLRAWFSLEIISKEGSIHFYFYIDKYYRRLVESQIYAHYPEVEIHEAADYTKEFIVEDTEASKKEWVIHAAEYKLSKEDVYPIKTYIDYKLDKLETEEEMKNDPLASLIELMGTMKEGENMWYQALIRANTTKWQEAGKKIVDKIMKRDEKKKEGETIDFGAMRLSPGEHLITEAIEKNVSKLGFDVCVRFVYVAKPDKYNHVVTNSIMGSMQQFNSLNLNGFKRTNSTSYVDYFFKKTREGWKKKRMFDAYVNRSAFYKPYKRRTFILNTEELATIYHFPGSVVRTPALGRIESKKGEPPGDLPI</sequence>
<reference evidence="3 4" key="1">
    <citation type="journal article" date="2016" name="Nat. Commun.">
        <title>Thousands of microbial genomes shed light on interconnected biogeochemical processes in an aquifer system.</title>
        <authorList>
            <person name="Anantharaman K."/>
            <person name="Brown C.T."/>
            <person name="Hug L.A."/>
            <person name="Sharon I."/>
            <person name="Castelle C.J."/>
            <person name="Probst A.J."/>
            <person name="Thomas B.C."/>
            <person name="Singh A."/>
            <person name="Wilkins M.J."/>
            <person name="Karaoz U."/>
            <person name="Brodie E.L."/>
            <person name="Williams K.H."/>
            <person name="Hubbard S.S."/>
            <person name="Banfield J.F."/>
        </authorList>
    </citation>
    <scope>NUCLEOTIDE SEQUENCE [LARGE SCALE GENOMIC DNA]</scope>
</reference>
<protein>
    <recommendedName>
        <fullName evidence="2">DUF8128 domain-containing protein</fullName>
    </recommendedName>
</protein>
<dbReference type="Proteomes" id="UP000177649">
    <property type="component" value="Unassembled WGS sequence"/>
</dbReference>
<name>A0A1G2PZF8_9BACT</name>
<accession>A0A1G2PZF8</accession>